<feature type="compositionally biased region" description="Basic and acidic residues" evidence="2">
    <location>
        <begin position="193"/>
        <end position="204"/>
    </location>
</feature>
<accession>A0A9Q3FUL2</accession>
<dbReference type="GO" id="GO:0008270">
    <property type="term" value="F:zinc ion binding"/>
    <property type="evidence" value="ECO:0007669"/>
    <property type="project" value="UniProtKB-KW"/>
</dbReference>
<evidence type="ECO:0000256" key="2">
    <source>
        <dbReference type="SAM" id="MobiDB-lite"/>
    </source>
</evidence>
<proteinExistence type="predicted"/>
<gene>
    <name evidence="4" type="ORF">O181_084627</name>
</gene>
<dbReference type="EMBL" id="AVOT02049777">
    <property type="protein sequence ID" value="MBW0544912.1"/>
    <property type="molecule type" value="Genomic_DNA"/>
</dbReference>
<dbReference type="AlphaFoldDB" id="A0A9Q3FUL2"/>
<keyword evidence="5" id="KW-1185">Reference proteome</keyword>
<comment type="caution">
    <text evidence="4">The sequence shown here is derived from an EMBL/GenBank/DDBJ whole genome shotgun (WGS) entry which is preliminary data.</text>
</comment>
<sequence length="506" mass="58662">MKEIYGRRNWPWWKSQIRQKYSNGNCIWQNTMSFKNNKYLVDKDPQEWCLRQSKRLEAIDPQMNIQMRICELLTQIPGELGHAVKCRCNQNCTLDDIANTSQDIRKRTNIGKYCPYQSSGFKEKQPFRVDFKDNPKERVAEVTKKKNSCHNCGSTDHYSNNCSKAKKKVYAIKKVPEEESPTEDSGSDSMGDAIREQSDEEKYPRDGLLVEYQEEIPLEIQDIHWKQACHKRLPIKTCAKIHNTHRHSWLHQPKECGAHFSIVVRNYLDNHFPNWEKQLFPTNAKSFKSSSGKITSIGKVIKEITIPCRKGNIRLNPEFVVLDDAHIQGFLLGTDYQRMYGIDIENSKNGHITIGTNKEKKFSLDIYLISAQDSLEEILNELREGHFITTLTSKQKLGVLKMLRKNRPAFAIGEEPLGKIKGHDIELYLDVERPYPPMLRRPPYPESLETRKEIEKHIIELLDMDVIRNIGHNEIVEITTAFLISWNDGKELWVTTQKVTGTSCLG</sequence>
<name>A0A9Q3FUL2_9BASI</name>
<evidence type="ECO:0000259" key="3">
    <source>
        <dbReference type="PROSITE" id="PS50158"/>
    </source>
</evidence>
<organism evidence="4 5">
    <name type="scientific">Austropuccinia psidii MF-1</name>
    <dbReference type="NCBI Taxonomy" id="1389203"/>
    <lineage>
        <taxon>Eukaryota</taxon>
        <taxon>Fungi</taxon>
        <taxon>Dikarya</taxon>
        <taxon>Basidiomycota</taxon>
        <taxon>Pucciniomycotina</taxon>
        <taxon>Pucciniomycetes</taxon>
        <taxon>Pucciniales</taxon>
        <taxon>Sphaerophragmiaceae</taxon>
        <taxon>Austropuccinia</taxon>
    </lineage>
</organism>
<dbReference type="GO" id="GO:0003676">
    <property type="term" value="F:nucleic acid binding"/>
    <property type="evidence" value="ECO:0007669"/>
    <property type="project" value="InterPro"/>
</dbReference>
<dbReference type="PROSITE" id="PS50158">
    <property type="entry name" value="ZF_CCHC"/>
    <property type="match status" value="1"/>
</dbReference>
<dbReference type="InterPro" id="IPR001878">
    <property type="entry name" value="Znf_CCHC"/>
</dbReference>
<reference evidence="4" key="1">
    <citation type="submission" date="2021-03" db="EMBL/GenBank/DDBJ databases">
        <title>Draft genome sequence of rust myrtle Austropuccinia psidii MF-1, a brazilian biotype.</title>
        <authorList>
            <person name="Quecine M.C."/>
            <person name="Pachon D.M.R."/>
            <person name="Bonatelli M.L."/>
            <person name="Correr F.H."/>
            <person name="Franceschini L.M."/>
            <person name="Leite T.F."/>
            <person name="Margarido G.R.A."/>
            <person name="Almeida C.A."/>
            <person name="Ferrarezi J.A."/>
            <person name="Labate C.A."/>
        </authorList>
    </citation>
    <scope>NUCLEOTIDE SEQUENCE</scope>
    <source>
        <strain evidence="4">MF-1</strain>
    </source>
</reference>
<dbReference type="Proteomes" id="UP000765509">
    <property type="component" value="Unassembled WGS sequence"/>
</dbReference>
<feature type="domain" description="CCHC-type" evidence="3">
    <location>
        <begin position="149"/>
        <end position="164"/>
    </location>
</feature>
<keyword evidence="1" id="KW-0862">Zinc</keyword>
<evidence type="ECO:0000313" key="5">
    <source>
        <dbReference type="Proteomes" id="UP000765509"/>
    </source>
</evidence>
<evidence type="ECO:0000313" key="4">
    <source>
        <dbReference type="EMBL" id="MBW0544912.1"/>
    </source>
</evidence>
<evidence type="ECO:0000256" key="1">
    <source>
        <dbReference type="PROSITE-ProRule" id="PRU00047"/>
    </source>
</evidence>
<keyword evidence="1" id="KW-0863">Zinc-finger</keyword>
<protein>
    <recommendedName>
        <fullName evidence="3">CCHC-type domain-containing protein</fullName>
    </recommendedName>
</protein>
<feature type="region of interest" description="Disordered" evidence="2">
    <location>
        <begin position="176"/>
        <end position="204"/>
    </location>
</feature>
<keyword evidence="1" id="KW-0479">Metal-binding</keyword>